<sequence length="335" mass="36899">MEHVAAGLPLHRLQLSQQGAQPFPLLIPTKTADLAGTDIRLPLRWAAVDAKGLLNWRPKDPATVRPVFTDALTAREHLNVGAACELLAVFNAQDKILESFWAMGRRQALRQLQQCAFLAATGPTFSVSTLTTAGTLLPRAHNVVMQLRHHRVLQELQEAGLMTIPNLYWEDYRGQQEWVAWLKANPSISVISRDFTRTRSQREFTEKLDGLLTLLSAVGRPFHVLLVGAGPAHAPSTLFRLAEAGFTGSIITSDPILKASHGQRYERSAYGRLASTSCVESSIVSLSVHNLRLLEELLFEAVAGTQIADQVRRNLLPIGFHEEDIPSRLASSKAA</sequence>
<evidence type="ECO:0000313" key="1">
    <source>
        <dbReference type="EMBL" id="MCB2410747.1"/>
    </source>
</evidence>
<accession>A0ABS8AY82</accession>
<organism evidence="1 2">
    <name type="scientific">Hymenobacter lucidus</name>
    <dbReference type="NCBI Taxonomy" id="2880930"/>
    <lineage>
        <taxon>Bacteria</taxon>
        <taxon>Pseudomonadati</taxon>
        <taxon>Bacteroidota</taxon>
        <taxon>Cytophagia</taxon>
        <taxon>Cytophagales</taxon>
        <taxon>Hymenobacteraceae</taxon>
        <taxon>Hymenobacter</taxon>
    </lineage>
</organism>
<proteinExistence type="predicted"/>
<dbReference type="EMBL" id="JAJADR010000010">
    <property type="protein sequence ID" value="MCB2410747.1"/>
    <property type="molecule type" value="Genomic_DNA"/>
</dbReference>
<dbReference type="RefSeq" id="WP_226179946.1">
    <property type="nucleotide sequence ID" value="NZ_JAJADR010000010.1"/>
</dbReference>
<name>A0ABS8AY82_9BACT</name>
<comment type="caution">
    <text evidence="1">The sequence shown here is derived from an EMBL/GenBank/DDBJ whole genome shotgun (WGS) entry which is preliminary data.</text>
</comment>
<reference evidence="1" key="1">
    <citation type="submission" date="2021-10" db="EMBL/GenBank/DDBJ databases">
        <authorList>
            <person name="Dean J.D."/>
            <person name="Kim M.K."/>
            <person name="Newey C.N."/>
            <person name="Stoker T.S."/>
            <person name="Thompson D.W."/>
            <person name="Grose J.H."/>
        </authorList>
    </citation>
    <scope>NUCLEOTIDE SEQUENCE</scope>
    <source>
        <strain evidence="1">BT178</strain>
    </source>
</reference>
<keyword evidence="2" id="KW-1185">Reference proteome</keyword>
<gene>
    <name evidence="1" type="ORF">LGH74_22355</name>
</gene>
<dbReference type="Proteomes" id="UP001165296">
    <property type="component" value="Unassembled WGS sequence"/>
</dbReference>
<protein>
    <submittedName>
        <fullName evidence="1">DUF4417 domain-containing protein</fullName>
    </submittedName>
</protein>
<evidence type="ECO:0000313" key="2">
    <source>
        <dbReference type="Proteomes" id="UP001165296"/>
    </source>
</evidence>